<protein>
    <submittedName>
        <fullName evidence="2">Ovule protein</fullName>
    </submittedName>
</protein>
<name>A0A1I7WIQ4_HETBA</name>
<dbReference type="Proteomes" id="UP000095283">
    <property type="component" value="Unplaced"/>
</dbReference>
<accession>A0A1I7WIQ4</accession>
<dbReference type="WBParaSite" id="Hba_04897">
    <property type="protein sequence ID" value="Hba_04897"/>
    <property type="gene ID" value="Hba_04897"/>
</dbReference>
<organism evidence="1 2">
    <name type="scientific">Heterorhabditis bacteriophora</name>
    <name type="common">Entomopathogenic nematode worm</name>
    <dbReference type="NCBI Taxonomy" id="37862"/>
    <lineage>
        <taxon>Eukaryota</taxon>
        <taxon>Metazoa</taxon>
        <taxon>Ecdysozoa</taxon>
        <taxon>Nematoda</taxon>
        <taxon>Chromadorea</taxon>
        <taxon>Rhabditida</taxon>
        <taxon>Rhabditina</taxon>
        <taxon>Rhabditomorpha</taxon>
        <taxon>Strongyloidea</taxon>
        <taxon>Heterorhabditidae</taxon>
        <taxon>Heterorhabditis</taxon>
    </lineage>
</organism>
<dbReference type="AlphaFoldDB" id="A0A1I7WIQ4"/>
<sequence length="170" mass="18895">MSENDVNTAVLSVSELNCEDSVLTAFVEEDCRSNISAYSEYSLPASETNVEMEVPFTFSVCGATVVDSVECLQMLNYCSFHPIKCMHQEKDHIGELIVYSKEDITVNEYSSYSSGPSETNVTMTMNDNENCRCQDLALTPSFTLLIIVLNEVCRSDAFASAAVESRYLEE</sequence>
<keyword evidence="1" id="KW-1185">Reference proteome</keyword>
<evidence type="ECO:0000313" key="1">
    <source>
        <dbReference type="Proteomes" id="UP000095283"/>
    </source>
</evidence>
<evidence type="ECO:0000313" key="2">
    <source>
        <dbReference type="WBParaSite" id="Hba_04897"/>
    </source>
</evidence>
<reference evidence="2" key="1">
    <citation type="submission" date="2016-11" db="UniProtKB">
        <authorList>
            <consortium name="WormBaseParasite"/>
        </authorList>
    </citation>
    <scope>IDENTIFICATION</scope>
</reference>
<proteinExistence type="predicted"/>